<protein>
    <submittedName>
        <fullName evidence="1">Uncharacterized protein</fullName>
    </submittedName>
</protein>
<dbReference type="AlphaFoldDB" id="A0AAD1Y321"/>
<organism evidence="1 2">
    <name type="scientific">Euplotes crassus</name>
    <dbReference type="NCBI Taxonomy" id="5936"/>
    <lineage>
        <taxon>Eukaryota</taxon>
        <taxon>Sar</taxon>
        <taxon>Alveolata</taxon>
        <taxon>Ciliophora</taxon>
        <taxon>Intramacronucleata</taxon>
        <taxon>Spirotrichea</taxon>
        <taxon>Hypotrichia</taxon>
        <taxon>Euplotida</taxon>
        <taxon>Euplotidae</taxon>
        <taxon>Moneuplotes</taxon>
    </lineage>
</organism>
<dbReference type="EMBL" id="CAMPGE010026829">
    <property type="protein sequence ID" value="CAI2384493.1"/>
    <property type="molecule type" value="Genomic_DNA"/>
</dbReference>
<accession>A0AAD1Y321</accession>
<comment type="caution">
    <text evidence="1">The sequence shown here is derived from an EMBL/GenBank/DDBJ whole genome shotgun (WGS) entry which is preliminary data.</text>
</comment>
<keyword evidence="2" id="KW-1185">Reference proteome</keyword>
<evidence type="ECO:0000313" key="2">
    <source>
        <dbReference type="Proteomes" id="UP001295684"/>
    </source>
</evidence>
<reference evidence="1" key="1">
    <citation type="submission" date="2023-07" db="EMBL/GenBank/DDBJ databases">
        <authorList>
            <consortium name="AG Swart"/>
            <person name="Singh M."/>
            <person name="Singh A."/>
            <person name="Seah K."/>
            <person name="Emmerich C."/>
        </authorList>
    </citation>
    <scope>NUCLEOTIDE SEQUENCE</scope>
    <source>
        <strain evidence="1">DP1</strain>
    </source>
</reference>
<gene>
    <name evidence="1" type="ORF">ECRASSUSDP1_LOCUS26023</name>
</gene>
<proteinExistence type="predicted"/>
<dbReference type="Proteomes" id="UP001295684">
    <property type="component" value="Unassembled WGS sequence"/>
</dbReference>
<evidence type="ECO:0000313" key="1">
    <source>
        <dbReference type="EMBL" id="CAI2384493.1"/>
    </source>
</evidence>
<sequence length="54" mass="6562">MIHQEVSPLVNINNIVHIFMKKVFTYSYILERNFWRISVNTLQCIHIFSSIYFL</sequence>
<name>A0AAD1Y321_EUPCR</name>